<dbReference type="InterPro" id="IPR041591">
    <property type="entry name" value="OCRE"/>
</dbReference>
<dbReference type="Gene3D" id="3.30.70.330">
    <property type="match status" value="2"/>
</dbReference>
<dbReference type="SMART" id="SM00443">
    <property type="entry name" value="G_patch"/>
    <property type="match status" value="1"/>
</dbReference>
<dbReference type="EMBL" id="JAKCXM010000160">
    <property type="protein sequence ID" value="KAJ0400206.1"/>
    <property type="molecule type" value="Genomic_DNA"/>
</dbReference>
<evidence type="ECO:0000256" key="5">
    <source>
        <dbReference type="ARBA" id="ARBA00022833"/>
    </source>
</evidence>
<proteinExistence type="predicted"/>
<keyword evidence="15" id="KW-1185">Reference proteome</keyword>
<evidence type="ECO:0000259" key="13">
    <source>
        <dbReference type="PROSITE" id="PS50199"/>
    </source>
</evidence>
<dbReference type="SUPFAM" id="SSF54928">
    <property type="entry name" value="RNA-binding domain, RBD"/>
    <property type="match status" value="2"/>
</dbReference>
<dbReference type="PROSITE" id="PS50102">
    <property type="entry name" value="RRM"/>
    <property type="match status" value="2"/>
</dbReference>
<dbReference type="Gene3D" id="4.10.1060.10">
    <property type="entry name" value="Zinc finger, RanBP2-type"/>
    <property type="match status" value="1"/>
</dbReference>
<dbReference type="InterPro" id="IPR036443">
    <property type="entry name" value="Znf_RanBP2_sf"/>
</dbReference>
<dbReference type="CDD" id="cd16074">
    <property type="entry name" value="OCRE"/>
    <property type="match status" value="1"/>
</dbReference>
<evidence type="ECO:0000313" key="14">
    <source>
        <dbReference type="EMBL" id="KAJ0400206.1"/>
    </source>
</evidence>
<evidence type="ECO:0000256" key="9">
    <source>
        <dbReference type="PROSITE-ProRule" id="PRU00322"/>
    </source>
</evidence>
<evidence type="ECO:0000256" key="1">
    <source>
        <dbReference type="ARBA" id="ARBA00004123"/>
    </source>
</evidence>
<feature type="compositionally biased region" description="Basic and acidic residues" evidence="10">
    <location>
        <begin position="247"/>
        <end position="257"/>
    </location>
</feature>
<feature type="region of interest" description="Disordered" evidence="10">
    <location>
        <begin position="40"/>
        <end position="105"/>
    </location>
</feature>
<name>A0AAD5M226_PYTIN</name>
<evidence type="ECO:0000256" key="6">
    <source>
        <dbReference type="ARBA" id="ARBA00022884"/>
    </source>
</evidence>
<dbReference type="GO" id="GO:0003723">
    <property type="term" value="F:RNA binding"/>
    <property type="evidence" value="ECO:0007669"/>
    <property type="project" value="UniProtKB-UniRule"/>
</dbReference>
<keyword evidence="6 8" id="KW-0694">RNA-binding</keyword>
<accession>A0AAD5M226</accession>
<feature type="compositionally biased region" description="Basic residues" evidence="10">
    <location>
        <begin position="76"/>
        <end position="86"/>
    </location>
</feature>
<feature type="compositionally biased region" description="Low complexity" evidence="10">
    <location>
        <begin position="688"/>
        <end position="703"/>
    </location>
</feature>
<dbReference type="InterPro" id="IPR012677">
    <property type="entry name" value="Nucleotide-bd_a/b_plait_sf"/>
</dbReference>
<feature type="domain" description="RRM" evidence="11">
    <location>
        <begin position="267"/>
        <end position="345"/>
    </location>
</feature>
<dbReference type="PANTHER" id="PTHR13948">
    <property type="entry name" value="RNA-BINDING PROTEIN"/>
    <property type="match status" value="1"/>
</dbReference>
<keyword evidence="3" id="KW-0677">Repeat</keyword>
<dbReference type="GO" id="GO:0000398">
    <property type="term" value="P:mRNA splicing, via spliceosome"/>
    <property type="evidence" value="ECO:0007669"/>
    <property type="project" value="TreeGrafter"/>
</dbReference>
<comment type="caution">
    <text evidence="14">The sequence shown here is derived from an EMBL/GenBank/DDBJ whole genome shotgun (WGS) entry which is preliminary data.</text>
</comment>
<gene>
    <name evidence="14" type="ORF">P43SY_009523</name>
</gene>
<evidence type="ECO:0008006" key="16">
    <source>
        <dbReference type="Google" id="ProtNLM"/>
    </source>
</evidence>
<feature type="domain" description="G-patch" evidence="12">
    <location>
        <begin position="713"/>
        <end position="762"/>
    </location>
</feature>
<dbReference type="InterPro" id="IPR000504">
    <property type="entry name" value="RRM_dom"/>
</dbReference>
<protein>
    <recommendedName>
        <fullName evidence="16">RNA-binding protein</fullName>
    </recommendedName>
</protein>
<keyword evidence="2" id="KW-0479">Metal-binding</keyword>
<dbReference type="SMART" id="SM00547">
    <property type="entry name" value="ZnF_RBZ"/>
    <property type="match status" value="1"/>
</dbReference>
<dbReference type="PROSITE" id="PS50174">
    <property type="entry name" value="G_PATCH"/>
    <property type="match status" value="1"/>
</dbReference>
<dbReference type="InterPro" id="IPR001876">
    <property type="entry name" value="Znf_RanBP2"/>
</dbReference>
<dbReference type="GO" id="GO:0005634">
    <property type="term" value="C:nucleus"/>
    <property type="evidence" value="ECO:0007669"/>
    <property type="project" value="UniProtKB-SubCell"/>
</dbReference>
<dbReference type="InterPro" id="IPR000467">
    <property type="entry name" value="G_patch_dom"/>
</dbReference>
<feature type="compositionally biased region" description="Low complexity" evidence="10">
    <location>
        <begin position="487"/>
        <end position="503"/>
    </location>
</feature>
<keyword evidence="4 9" id="KW-0863">Zinc-finger</keyword>
<keyword evidence="7" id="KW-0539">Nucleus</keyword>
<evidence type="ECO:0000259" key="11">
    <source>
        <dbReference type="PROSITE" id="PS50102"/>
    </source>
</evidence>
<evidence type="ECO:0000313" key="15">
    <source>
        <dbReference type="Proteomes" id="UP001209570"/>
    </source>
</evidence>
<feature type="region of interest" description="Disordered" evidence="10">
    <location>
        <begin position="483"/>
        <end position="503"/>
    </location>
</feature>
<keyword evidence="5" id="KW-0862">Zinc</keyword>
<comment type="subcellular location">
    <subcellularLocation>
        <location evidence="1">Nucleus</location>
    </subcellularLocation>
</comment>
<dbReference type="InterPro" id="IPR035979">
    <property type="entry name" value="RBD_domain_sf"/>
</dbReference>
<feature type="compositionally biased region" description="Basic and acidic residues" evidence="10">
    <location>
        <begin position="666"/>
        <end position="682"/>
    </location>
</feature>
<evidence type="ECO:0000256" key="4">
    <source>
        <dbReference type="ARBA" id="ARBA00022771"/>
    </source>
</evidence>
<feature type="domain" description="RRM" evidence="11">
    <location>
        <begin position="110"/>
        <end position="190"/>
    </location>
</feature>
<dbReference type="Proteomes" id="UP001209570">
    <property type="component" value="Unassembled WGS sequence"/>
</dbReference>
<dbReference type="GO" id="GO:0008270">
    <property type="term" value="F:zinc ion binding"/>
    <property type="evidence" value="ECO:0007669"/>
    <property type="project" value="UniProtKB-KW"/>
</dbReference>
<feature type="compositionally biased region" description="Basic and acidic residues" evidence="10">
    <location>
        <begin position="49"/>
        <end position="61"/>
    </location>
</feature>
<evidence type="ECO:0000256" key="3">
    <source>
        <dbReference type="ARBA" id="ARBA00022737"/>
    </source>
</evidence>
<dbReference type="PANTHER" id="PTHR13948:SF3">
    <property type="entry name" value="FI21118P1"/>
    <property type="match status" value="1"/>
</dbReference>
<dbReference type="PROSITE" id="PS50199">
    <property type="entry name" value="ZF_RANBP2_2"/>
    <property type="match status" value="1"/>
</dbReference>
<dbReference type="Pfam" id="PF01585">
    <property type="entry name" value="G-patch"/>
    <property type="match status" value="1"/>
</dbReference>
<dbReference type="Pfam" id="PF17780">
    <property type="entry name" value="OCRE"/>
    <property type="match status" value="1"/>
</dbReference>
<organism evidence="14 15">
    <name type="scientific">Pythium insidiosum</name>
    <name type="common">Pythiosis disease agent</name>
    <dbReference type="NCBI Taxonomy" id="114742"/>
    <lineage>
        <taxon>Eukaryota</taxon>
        <taxon>Sar</taxon>
        <taxon>Stramenopiles</taxon>
        <taxon>Oomycota</taxon>
        <taxon>Peronosporomycetes</taxon>
        <taxon>Pythiales</taxon>
        <taxon>Pythiaceae</taxon>
        <taxon>Pythium</taxon>
    </lineage>
</organism>
<dbReference type="AlphaFoldDB" id="A0AAD5M226"/>
<evidence type="ECO:0000256" key="2">
    <source>
        <dbReference type="ARBA" id="ARBA00022723"/>
    </source>
</evidence>
<sequence>MATALAVPSAAQPSGQIVSSSGRGLRLRLWLPLSVSLSVSVSRPDSGNADDRAMASHAHRDRERHHFQRQHDSHQSHSHSYSHSHSHVHDHQHQHQPPPQRHTWEAPPSATLILRGLSWQADEAMIHRALSAIRPPTRVRLMLNKVTGESRGFAFVDFDSIDSATDVLRAFEATPLEFDGRAVFMGYSDNERYARPMKPDWLCDNCDASNFAKRSECFKCHAPKSEYAREAPARPPPGPTAFSPHYQRQEEQHRMGEADEVPETPCPVLAMRMIPSHVDEAQLQVALACFQGIQDIRLVRDRVTNASRGFAFIEFADVEQAMNGLDAMRGFEIDGTAVRIGVPLHPMAAAALERAQWALGNSYAAPFQQQSGDPNGVDQLGTSQTENQTVGADDIDALLNSAAAAARPSIEQPKKPWPLPFDVGGGMYVYKSDVGLYYDNDSMFFYDPHTRLYWSRFTGVYYTCRDSEHAVFEAVVPPLPSDNAPFQPASRQPTAAAAQADTSVPATGAPASIALTLTKKDKKKPIVLAIKSASTASAFVSAADPVARSEASSLAHGPSAAAANAVPIGSATTAGMKKKNALDIAKWSQRQREVAAPGDVPAVGQPAPAAVASVVEDVPSEVPICLLCRRKFASVEQLRKHEAKSKLHAENLAKAKQDKQVIAAQYRERDDEEKKKADELPNKRQRLATASSAASAPPTEASTGVPPPAATLETGIGAKMLKMMGWKKGEGLGKHGSGITAPVEAVGTGDREAKTGLGAKTAPALDLSDMASYRERLQKMARARYDAADAEAK</sequence>
<evidence type="ECO:0000256" key="10">
    <source>
        <dbReference type="SAM" id="MobiDB-lite"/>
    </source>
</evidence>
<feature type="region of interest" description="Disordered" evidence="10">
    <location>
        <begin position="228"/>
        <end position="259"/>
    </location>
</feature>
<evidence type="ECO:0000256" key="7">
    <source>
        <dbReference type="ARBA" id="ARBA00023242"/>
    </source>
</evidence>
<reference evidence="14" key="1">
    <citation type="submission" date="2021-12" db="EMBL/GenBank/DDBJ databases">
        <title>Prjna785345.</title>
        <authorList>
            <person name="Rujirawat T."/>
            <person name="Krajaejun T."/>
        </authorList>
    </citation>
    <scope>NUCLEOTIDE SEQUENCE</scope>
    <source>
        <strain evidence="14">Pi057C3</strain>
    </source>
</reference>
<dbReference type="Pfam" id="PF00076">
    <property type="entry name" value="RRM_1"/>
    <property type="match status" value="2"/>
</dbReference>
<dbReference type="SMART" id="SM00360">
    <property type="entry name" value="RRM"/>
    <property type="match status" value="2"/>
</dbReference>
<evidence type="ECO:0000259" key="12">
    <source>
        <dbReference type="PROSITE" id="PS50174"/>
    </source>
</evidence>
<dbReference type="PROSITE" id="PS01358">
    <property type="entry name" value="ZF_RANBP2_1"/>
    <property type="match status" value="1"/>
</dbReference>
<feature type="domain" description="RanBP2-type" evidence="13">
    <location>
        <begin position="195"/>
        <end position="226"/>
    </location>
</feature>
<dbReference type="SUPFAM" id="SSF90209">
    <property type="entry name" value="Ran binding protein zinc finger-like"/>
    <property type="match status" value="1"/>
</dbReference>
<feature type="region of interest" description="Disordered" evidence="10">
    <location>
        <begin position="665"/>
        <end position="712"/>
    </location>
</feature>
<evidence type="ECO:0000256" key="8">
    <source>
        <dbReference type="PROSITE-ProRule" id="PRU00176"/>
    </source>
</evidence>